<dbReference type="PANTHER" id="PTHR47965">
    <property type="entry name" value="ASPARTYL PROTEASE-RELATED"/>
    <property type="match status" value="1"/>
</dbReference>
<dbReference type="GO" id="GO:0004190">
    <property type="term" value="F:aspartic-type endopeptidase activity"/>
    <property type="evidence" value="ECO:0007669"/>
    <property type="project" value="InterPro"/>
</dbReference>
<evidence type="ECO:0000256" key="1">
    <source>
        <dbReference type="ARBA" id="ARBA00007447"/>
    </source>
</evidence>
<reference evidence="4" key="1">
    <citation type="submission" date="2025-08" db="UniProtKB">
        <authorList>
            <consortium name="RefSeq"/>
        </authorList>
    </citation>
    <scope>IDENTIFICATION</scope>
</reference>
<proteinExistence type="inferred from homology"/>
<evidence type="ECO:0000313" key="4">
    <source>
        <dbReference type="RefSeq" id="XP_022138693.1"/>
    </source>
</evidence>
<dbReference type="Pfam" id="PF14541">
    <property type="entry name" value="TAXi_C"/>
    <property type="match status" value="1"/>
</dbReference>
<feature type="domain" description="Peptidase A1" evidence="2">
    <location>
        <begin position="1"/>
        <end position="99"/>
    </location>
</feature>
<sequence>MNIREVDPVTPFEACFASENMEMTAAGPRVPEIELMLQSEMVGWKIQGRNSMVKVNDETLCLGFVDGGSKPRNAVVLGGNQLEDIVLNFDMGTSMLGFSSSLLQRKRSCSEFSPENLLKRRVQ</sequence>
<dbReference type="InterPro" id="IPR033121">
    <property type="entry name" value="PEPTIDASE_A1"/>
</dbReference>
<keyword evidence="3" id="KW-1185">Reference proteome</keyword>
<dbReference type="SUPFAM" id="SSF50630">
    <property type="entry name" value="Acid proteases"/>
    <property type="match status" value="1"/>
</dbReference>
<dbReference type="PANTHER" id="PTHR47965:SF46">
    <property type="entry name" value="BASIC 7S GLOBULIN-LIKE"/>
    <property type="match status" value="1"/>
</dbReference>
<dbReference type="AlphaFoldDB" id="A0A6J1CDS1"/>
<dbReference type="KEGG" id="mcha:111009790"/>
<protein>
    <submittedName>
        <fullName evidence="4">Basic 7S globulin-like</fullName>
    </submittedName>
</protein>
<name>A0A6J1CDS1_MOMCH</name>
<dbReference type="PROSITE" id="PS51767">
    <property type="entry name" value="PEPTIDASE_A1"/>
    <property type="match status" value="1"/>
</dbReference>
<comment type="similarity">
    <text evidence="1">Belongs to the peptidase A1 family.</text>
</comment>
<dbReference type="Gene3D" id="2.40.70.10">
    <property type="entry name" value="Acid Proteases"/>
    <property type="match status" value="1"/>
</dbReference>
<dbReference type="InterPro" id="IPR032799">
    <property type="entry name" value="TAXi_C"/>
</dbReference>
<dbReference type="OrthoDB" id="1162128at2759"/>
<dbReference type="GO" id="GO:0006508">
    <property type="term" value="P:proteolysis"/>
    <property type="evidence" value="ECO:0007669"/>
    <property type="project" value="InterPro"/>
</dbReference>
<gene>
    <name evidence="4" type="primary">LOC111009790</name>
</gene>
<evidence type="ECO:0000259" key="2">
    <source>
        <dbReference type="PROSITE" id="PS51767"/>
    </source>
</evidence>
<dbReference type="Proteomes" id="UP000504603">
    <property type="component" value="Unplaced"/>
</dbReference>
<evidence type="ECO:0000313" key="3">
    <source>
        <dbReference type="Proteomes" id="UP000504603"/>
    </source>
</evidence>
<dbReference type="InterPro" id="IPR021109">
    <property type="entry name" value="Peptidase_aspartic_dom_sf"/>
</dbReference>
<dbReference type="InterPro" id="IPR001461">
    <property type="entry name" value="Aspartic_peptidase_A1"/>
</dbReference>
<organism evidence="3 4">
    <name type="scientific">Momordica charantia</name>
    <name type="common">Bitter gourd</name>
    <name type="synonym">Balsam pear</name>
    <dbReference type="NCBI Taxonomy" id="3673"/>
    <lineage>
        <taxon>Eukaryota</taxon>
        <taxon>Viridiplantae</taxon>
        <taxon>Streptophyta</taxon>
        <taxon>Embryophyta</taxon>
        <taxon>Tracheophyta</taxon>
        <taxon>Spermatophyta</taxon>
        <taxon>Magnoliopsida</taxon>
        <taxon>eudicotyledons</taxon>
        <taxon>Gunneridae</taxon>
        <taxon>Pentapetalae</taxon>
        <taxon>rosids</taxon>
        <taxon>fabids</taxon>
        <taxon>Cucurbitales</taxon>
        <taxon>Cucurbitaceae</taxon>
        <taxon>Momordiceae</taxon>
        <taxon>Momordica</taxon>
    </lineage>
</organism>
<dbReference type="GeneID" id="111009790"/>
<accession>A0A6J1CDS1</accession>
<dbReference type="RefSeq" id="XP_022138693.1">
    <property type="nucleotide sequence ID" value="XM_022283001.1"/>
</dbReference>